<dbReference type="STRING" id="297318.BK138_18235"/>
<keyword evidence="6" id="KW-1185">Reference proteome</keyword>
<feature type="binding site" evidence="3">
    <location>
        <position position="131"/>
    </location>
    <ligand>
        <name>Zn(2+)</name>
        <dbReference type="ChEBI" id="CHEBI:29105"/>
        <label>2</label>
    </ligand>
</feature>
<proteinExistence type="inferred from homology"/>
<dbReference type="NCBIfam" id="TIGR01879">
    <property type="entry name" value="hydantase"/>
    <property type="match status" value="1"/>
</dbReference>
<dbReference type="PANTHER" id="PTHR32494:SF5">
    <property type="entry name" value="ALLANTOATE AMIDOHYDROLASE"/>
    <property type="match status" value="1"/>
</dbReference>
<evidence type="ECO:0000256" key="4">
    <source>
        <dbReference type="PIRSR" id="PIRSR001235-2"/>
    </source>
</evidence>
<comment type="caution">
    <text evidence="5">The sequence shown here is derived from an EMBL/GenBank/DDBJ whole genome shotgun (WGS) entry which is preliminary data.</text>
</comment>
<keyword evidence="2 5" id="KW-0378">Hydrolase</keyword>
<comment type="similarity">
    <text evidence="1">Belongs to the peptidase M20 family.</text>
</comment>
<evidence type="ECO:0000256" key="3">
    <source>
        <dbReference type="PIRSR" id="PIRSR001235-1"/>
    </source>
</evidence>
<feature type="binding site" evidence="3">
    <location>
        <position position="96"/>
    </location>
    <ligand>
        <name>Zn(2+)</name>
        <dbReference type="ChEBI" id="CHEBI:29105"/>
        <label>1</label>
    </ligand>
</feature>
<dbReference type="PANTHER" id="PTHR32494">
    <property type="entry name" value="ALLANTOATE DEIMINASE-RELATED"/>
    <property type="match status" value="1"/>
</dbReference>
<dbReference type="PIRSF" id="PIRSF001235">
    <property type="entry name" value="Amidase_carbamoylase"/>
    <property type="match status" value="1"/>
</dbReference>
<dbReference type="InterPro" id="IPR002933">
    <property type="entry name" value="Peptidase_M20"/>
</dbReference>
<feature type="binding site" evidence="3">
    <location>
        <position position="96"/>
    </location>
    <ligand>
        <name>Zn(2+)</name>
        <dbReference type="ChEBI" id="CHEBI:29105"/>
        <label>2</label>
    </ligand>
</feature>
<feature type="binding site" evidence="3">
    <location>
        <position position="194"/>
    </location>
    <ligand>
        <name>Zn(2+)</name>
        <dbReference type="ChEBI" id="CHEBI:29105"/>
        <label>1</label>
    </ligand>
</feature>
<reference evidence="5 6" key="1">
    <citation type="submission" date="2016-11" db="EMBL/GenBank/DDBJ databases">
        <title>Paenibacillus species isolates.</title>
        <authorList>
            <person name="Beno S.M."/>
        </authorList>
    </citation>
    <scope>NUCLEOTIDE SEQUENCE [LARGE SCALE GENOMIC DNA]</scope>
    <source>
        <strain evidence="5 6">FSL R5-0378</strain>
    </source>
</reference>
<gene>
    <name evidence="5" type="ORF">BK138_18235</name>
</gene>
<dbReference type="SUPFAM" id="SSF53187">
    <property type="entry name" value="Zn-dependent exopeptidases"/>
    <property type="match status" value="1"/>
</dbReference>
<feature type="binding site" evidence="4">
    <location>
        <position position="279"/>
    </location>
    <ligand>
        <name>allantoate</name>
        <dbReference type="ChEBI" id="CHEBI:17536"/>
    </ligand>
</feature>
<dbReference type="RefSeq" id="WP_076171488.1">
    <property type="nucleotide sequence ID" value="NZ_MRTP01000004.1"/>
</dbReference>
<feature type="binding site" evidence="4">
    <location>
        <position position="292"/>
    </location>
    <ligand>
        <name>allantoate</name>
        <dbReference type="ChEBI" id="CHEBI:17536"/>
    </ligand>
</feature>
<accession>A0A1R1EPN8</accession>
<dbReference type="GO" id="GO:0016813">
    <property type="term" value="F:hydrolase activity, acting on carbon-nitrogen (but not peptide) bonds, in linear amidines"/>
    <property type="evidence" value="ECO:0007669"/>
    <property type="project" value="InterPro"/>
</dbReference>
<dbReference type="Gene3D" id="3.30.70.360">
    <property type="match status" value="1"/>
</dbReference>
<dbReference type="Gene3D" id="3.40.630.10">
    <property type="entry name" value="Zn peptidases"/>
    <property type="match status" value="1"/>
</dbReference>
<organism evidence="5 6">
    <name type="scientific">Paenibacillus rhizosphaerae</name>
    <dbReference type="NCBI Taxonomy" id="297318"/>
    <lineage>
        <taxon>Bacteria</taxon>
        <taxon>Bacillati</taxon>
        <taxon>Bacillota</taxon>
        <taxon>Bacilli</taxon>
        <taxon>Bacillales</taxon>
        <taxon>Paenibacillaceae</taxon>
        <taxon>Paenibacillus</taxon>
    </lineage>
</organism>
<feature type="binding site" evidence="3">
    <location>
        <position position="386"/>
    </location>
    <ligand>
        <name>Zn(2+)</name>
        <dbReference type="ChEBI" id="CHEBI:29105"/>
        <label>2</label>
    </ligand>
</feature>
<comment type="cofactor">
    <cofactor evidence="3">
        <name>Zn(2+)</name>
        <dbReference type="ChEBI" id="CHEBI:29105"/>
    </cofactor>
    <text evidence="3">Binds 2 Zn(2+) ions per subunit.</text>
</comment>
<evidence type="ECO:0000256" key="1">
    <source>
        <dbReference type="ARBA" id="ARBA00006153"/>
    </source>
</evidence>
<dbReference type="GO" id="GO:0046872">
    <property type="term" value="F:metal ion binding"/>
    <property type="evidence" value="ECO:0007669"/>
    <property type="project" value="UniProtKB-KW"/>
</dbReference>
<dbReference type="NCBIfam" id="NF006771">
    <property type="entry name" value="PRK09290.1-5"/>
    <property type="match status" value="1"/>
</dbReference>
<evidence type="ECO:0000256" key="2">
    <source>
        <dbReference type="ARBA" id="ARBA00022801"/>
    </source>
</evidence>
<protein>
    <submittedName>
        <fullName evidence="5">Allantoate amidohydrolase</fullName>
    </submittedName>
</protein>
<feature type="binding site" evidence="4">
    <location>
        <position position="219"/>
    </location>
    <ligand>
        <name>allantoate</name>
        <dbReference type="ChEBI" id="CHEBI:17536"/>
    </ligand>
</feature>
<keyword evidence="3" id="KW-0862">Zinc</keyword>
<dbReference type="AlphaFoldDB" id="A0A1R1EPN8"/>
<name>A0A1R1EPN8_9BACL</name>
<dbReference type="InterPro" id="IPR036264">
    <property type="entry name" value="Bact_exopeptidase_dim_dom"/>
</dbReference>
<dbReference type="Proteomes" id="UP000187172">
    <property type="component" value="Unassembled WGS sequence"/>
</dbReference>
<dbReference type="Pfam" id="PF01546">
    <property type="entry name" value="Peptidase_M20"/>
    <property type="match status" value="1"/>
</dbReference>
<dbReference type="EMBL" id="MRTP01000004">
    <property type="protein sequence ID" value="OMF53758.1"/>
    <property type="molecule type" value="Genomic_DNA"/>
</dbReference>
<dbReference type="InterPro" id="IPR010158">
    <property type="entry name" value="Amidase_Cbmase"/>
</dbReference>
<evidence type="ECO:0000313" key="5">
    <source>
        <dbReference type="EMBL" id="OMF53758.1"/>
    </source>
</evidence>
<sequence>MNIAAESGAFADMMRLLEDLGRIGREPGGGVTRLLYSPSWQEAQRLLAGRMADAGLEVRYDRVGNLYGRLPGTRPDLPVVLTGSHVDTVRAGGDYDGAGGIAAGIAALSYLKRRFGMPVRTLEVVSFCEEEGSRFPLTYWGSGSIGGRYRIGDGTGIYDAEGVSLDEAMKAAGFGHGSQPDCCRRDIGDYVELHIEQGVVLEAAGRRIGVVESIVGQRRYGIAVTGNSNHAGTTPMSYRADALAGAADMIVRVEEMAKQAGNGVVATVGRIEALPNTPNVIPGEVRFSLDIRHTESWMLNEFSESALETFQRIAAARKLLVKADCWLKTEPVPMDGTLAGRIERLCMEAGLPYLRMVSGAGHDAQMMAAVSRAAMLFVPSRGGISHAKEEYTEPAYLAEGAAVLAACLHELAYTTGVDG</sequence>
<feature type="binding site" evidence="3">
    <location>
        <position position="85"/>
    </location>
    <ligand>
        <name>Zn(2+)</name>
        <dbReference type="ChEBI" id="CHEBI:29105"/>
        <label>1</label>
    </ligand>
</feature>
<keyword evidence="3" id="KW-0479">Metal-binding</keyword>
<dbReference type="CDD" id="cd03884">
    <property type="entry name" value="M20_bAS"/>
    <property type="match status" value="1"/>
</dbReference>
<evidence type="ECO:0000313" key="6">
    <source>
        <dbReference type="Proteomes" id="UP000187172"/>
    </source>
</evidence>
<dbReference type="SUPFAM" id="SSF55031">
    <property type="entry name" value="Bacterial exopeptidase dimerisation domain"/>
    <property type="match status" value="1"/>
</dbReference>